<gene>
    <name evidence="1" type="ORF">MYCFIDRAFT_171984</name>
</gene>
<dbReference type="VEuPathDB" id="FungiDB:MYCFIDRAFT_171984"/>
<keyword evidence="2" id="KW-1185">Reference proteome</keyword>
<accession>M3ANM3</accession>
<dbReference type="HOGENOM" id="CLU_2122124_0_0_1"/>
<name>M3ANM3_PSEFD</name>
<dbReference type="Proteomes" id="UP000016932">
    <property type="component" value="Unassembled WGS sequence"/>
</dbReference>
<protein>
    <submittedName>
        <fullName evidence="1">Uncharacterized protein</fullName>
    </submittedName>
</protein>
<proteinExistence type="predicted"/>
<dbReference type="GeneID" id="19332731"/>
<organism evidence="1 2">
    <name type="scientific">Pseudocercospora fijiensis (strain CIRAD86)</name>
    <name type="common">Black leaf streak disease fungus</name>
    <name type="synonym">Mycosphaerella fijiensis</name>
    <dbReference type="NCBI Taxonomy" id="383855"/>
    <lineage>
        <taxon>Eukaryota</taxon>
        <taxon>Fungi</taxon>
        <taxon>Dikarya</taxon>
        <taxon>Ascomycota</taxon>
        <taxon>Pezizomycotina</taxon>
        <taxon>Dothideomycetes</taxon>
        <taxon>Dothideomycetidae</taxon>
        <taxon>Mycosphaerellales</taxon>
        <taxon>Mycosphaerellaceae</taxon>
        <taxon>Pseudocercospora</taxon>
    </lineage>
</organism>
<sequence>MLSHYWPKGTLHVSVLNRPNDPRSIPQKVRVTYSPSRRSWTQMEHEKVRSEEDLCRVGVGLRRKRVFPTVLALINTSAVRYRVSGLSDGRVIITRGVQKAFSLFSRCITVPSSI</sequence>
<dbReference type="RefSeq" id="XP_007923558.1">
    <property type="nucleotide sequence ID" value="XM_007925367.1"/>
</dbReference>
<dbReference type="AlphaFoldDB" id="M3ANM3"/>
<evidence type="ECO:0000313" key="2">
    <source>
        <dbReference type="Proteomes" id="UP000016932"/>
    </source>
</evidence>
<dbReference type="KEGG" id="pfj:MYCFIDRAFT_171984"/>
<reference evidence="1 2" key="1">
    <citation type="journal article" date="2012" name="PLoS Pathog.">
        <title>Diverse lifestyles and strategies of plant pathogenesis encoded in the genomes of eighteen Dothideomycetes fungi.</title>
        <authorList>
            <person name="Ohm R.A."/>
            <person name="Feau N."/>
            <person name="Henrissat B."/>
            <person name="Schoch C.L."/>
            <person name="Horwitz B.A."/>
            <person name="Barry K.W."/>
            <person name="Condon B.J."/>
            <person name="Copeland A.C."/>
            <person name="Dhillon B."/>
            <person name="Glaser F."/>
            <person name="Hesse C.N."/>
            <person name="Kosti I."/>
            <person name="LaButti K."/>
            <person name="Lindquist E.A."/>
            <person name="Lucas S."/>
            <person name="Salamov A.A."/>
            <person name="Bradshaw R.E."/>
            <person name="Ciuffetti L."/>
            <person name="Hamelin R.C."/>
            <person name="Kema G.H.J."/>
            <person name="Lawrence C."/>
            <person name="Scott J.A."/>
            <person name="Spatafora J.W."/>
            <person name="Turgeon B.G."/>
            <person name="de Wit P.J.G.M."/>
            <person name="Zhong S."/>
            <person name="Goodwin S.B."/>
            <person name="Grigoriev I.V."/>
        </authorList>
    </citation>
    <scope>NUCLEOTIDE SEQUENCE [LARGE SCALE GENOMIC DNA]</scope>
    <source>
        <strain evidence="1 2">CIRAD86</strain>
    </source>
</reference>
<evidence type="ECO:0000313" key="1">
    <source>
        <dbReference type="EMBL" id="EME86191.1"/>
    </source>
</evidence>
<dbReference type="EMBL" id="KB446556">
    <property type="protein sequence ID" value="EME86191.1"/>
    <property type="molecule type" value="Genomic_DNA"/>
</dbReference>